<reference evidence="1 2" key="1">
    <citation type="submission" date="2014-03" db="EMBL/GenBank/DDBJ databases">
        <title>Draft genome of the hookworm Oesophagostomum dentatum.</title>
        <authorList>
            <person name="Mitreva M."/>
        </authorList>
    </citation>
    <scope>NUCLEOTIDE SEQUENCE [LARGE SCALE GENOMIC DNA]</scope>
    <source>
        <strain evidence="1 2">OD-Hann</strain>
    </source>
</reference>
<keyword evidence="2" id="KW-1185">Reference proteome</keyword>
<protein>
    <submittedName>
        <fullName evidence="1">Uncharacterized protein</fullName>
    </submittedName>
</protein>
<accession>A0A0B1TLK5</accession>
<gene>
    <name evidence="1" type="ORF">OESDEN_03046</name>
</gene>
<proteinExistence type="predicted"/>
<dbReference type="OrthoDB" id="39591at2759"/>
<name>A0A0B1TLK5_OESDE</name>
<organism evidence="1 2">
    <name type="scientific">Oesophagostomum dentatum</name>
    <name type="common">Nodular worm</name>
    <dbReference type="NCBI Taxonomy" id="61180"/>
    <lineage>
        <taxon>Eukaryota</taxon>
        <taxon>Metazoa</taxon>
        <taxon>Ecdysozoa</taxon>
        <taxon>Nematoda</taxon>
        <taxon>Chromadorea</taxon>
        <taxon>Rhabditida</taxon>
        <taxon>Rhabditina</taxon>
        <taxon>Rhabditomorpha</taxon>
        <taxon>Strongyloidea</taxon>
        <taxon>Strongylidae</taxon>
        <taxon>Oesophagostomum</taxon>
    </lineage>
</organism>
<evidence type="ECO:0000313" key="1">
    <source>
        <dbReference type="EMBL" id="KHJ96986.1"/>
    </source>
</evidence>
<dbReference type="AlphaFoldDB" id="A0A0B1TLK5"/>
<dbReference type="Proteomes" id="UP000053660">
    <property type="component" value="Unassembled WGS sequence"/>
</dbReference>
<dbReference type="EMBL" id="KN549545">
    <property type="protein sequence ID" value="KHJ96986.1"/>
    <property type="molecule type" value="Genomic_DNA"/>
</dbReference>
<evidence type="ECO:0000313" key="2">
    <source>
        <dbReference type="Proteomes" id="UP000053660"/>
    </source>
</evidence>
<sequence length="89" mass="10290">MKPKSKLEASYSLLDKCISVEKDLIWMQSNCDPFAAILSSLEKKEVVCICSWICLVVLHRVVVCRREIYTKLLVHRRAHRAAQLPSFLM</sequence>